<sequence>MARHKYFTEKTKGIFSTDALLVPETAMALRNDCKEGKWFLGETEYGSKLKFICLKFSRRIATEEYGAIAPGTPLGQVWFCPVAAGESPNGQPLPANLVYYTLIKNSSSGKSGSLINFGQKAVLAQSQGYDYREVVWTASFKKKSATIDGEAATQCVDGIKPEAIAQLVENLRANRAALQALNIRE</sequence>
<reference evidence="1 2" key="1">
    <citation type="journal article" date="2019" name="Front. Microbiol.">
        <title>Genomic Features for Desiccation Tolerance and Sugar Biosynthesis in the Extremophile Gloeocapsopsis sp. UTEX B3054.</title>
        <authorList>
            <person name="Urrejola C."/>
            <person name="Alcorta J."/>
            <person name="Salas L."/>
            <person name="Vasquez M."/>
            <person name="Polz M.F."/>
            <person name="Vicuna R."/>
            <person name="Diez B."/>
        </authorList>
    </citation>
    <scope>NUCLEOTIDE SEQUENCE [LARGE SCALE GENOMIC DNA]</scope>
    <source>
        <strain evidence="1 2">1H9</strain>
    </source>
</reference>
<dbReference type="OrthoDB" id="446981at2"/>
<evidence type="ECO:0000313" key="2">
    <source>
        <dbReference type="Proteomes" id="UP000441797"/>
    </source>
</evidence>
<dbReference type="AlphaFoldDB" id="A0A6N8G209"/>
<dbReference type="EMBL" id="NAPY01000082">
    <property type="protein sequence ID" value="MUL39440.1"/>
    <property type="molecule type" value="Genomic_DNA"/>
</dbReference>
<proteinExistence type="predicted"/>
<evidence type="ECO:0000313" key="1">
    <source>
        <dbReference type="EMBL" id="MUL39440.1"/>
    </source>
</evidence>
<dbReference type="RefSeq" id="WP_155707476.1">
    <property type="nucleotide sequence ID" value="NZ_CAWPEY010000091.1"/>
</dbReference>
<gene>
    <name evidence="1" type="ORF">BWI75_25010</name>
</gene>
<organism evidence="1 2">
    <name type="scientific">Gloeocapsopsis dulcis AAB1 = 1H9</name>
    <dbReference type="NCBI Taxonomy" id="1433147"/>
    <lineage>
        <taxon>Bacteria</taxon>
        <taxon>Bacillati</taxon>
        <taxon>Cyanobacteriota</taxon>
        <taxon>Cyanophyceae</taxon>
        <taxon>Oscillatoriophycideae</taxon>
        <taxon>Chroococcales</taxon>
        <taxon>Chroococcaceae</taxon>
        <taxon>Gloeocapsopsis</taxon>
        <taxon>Gloeocapsopsis dulcis</taxon>
    </lineage>
</organism>
<dbReference type="Proteomes" id="UP000441797">
    <property type="component" value="Unassembled WGS sequence"/>
</dbReference>
<comment type="caution">
    <text evidence="1">The sequence shown here is derived from an EMBL/GenBank/DDBJ whole genome shotgun (WGS) entry which is preliminary data.</text>
</comment>
<accession>A0A6N8G209</accession>
<name>A0A6N8G209_9CHRO</name>
<protein>
    <submittedName>
        <fullName evidence="1">Uncharacterized protein</fullName>
    </submittedName>
</protein>
<keyword evidence="2" id="KW-1185">Reference proteome</keyword>